<feature type="transmembrane region" description="Helical" evidence="20">
    <location>
        <begin position="682"/>
        <end position="701"/>
    </location>
</feature>
<keyword evidence="10 20" id="KW-0067">ATP-binding</keyword>
<keyword evidence="7 20" id="KW-0479">Metal-binding</keyword>
<dbReference type="NCBIfam" id="TIGR01511">
    <property type="entry name" value="ATPase-IB1_Cu"/>
    <property type="match status" value="1"/>
</dbReference>
<dbReference type="Pfam" id="PF00403">
    <property type="entry name" value="HMA"/>
    <property type="match status" value="1"/>
</dbReference>
<dbReference type="Gene3D" id="3.40.50.1000">
    <property type="entry name" value="HAD superfamily/HAD-like"/>
    <property type="match status" value="1"/>
</dbReference>
<dbReference type="Pfam" id="PF00702">
    <property type="entry name" value="Hydrolase"/>
    <property type="match status" value="1"/>
</dbReference>
<dbReference type="PANTHER" id="PTHR43520:SF8">
    <property type="entry name" value="P-TYPE CU(+) TRANSPORTER"/>
    <property type="match status" value="1"/>
</dbReference>
<evidence type="ECO:0000256" key="19">
    <source>
        <dbReference type="ARBA" id="ARBA00069640"/>
    </source>
</evidence>
<evidence type="ECO:0000256" key="15">
    <source>
        <dbReference type="ARBA" id="ARBA00023136"/>
    </source>
</evidence>
<keyword evidence="11" id="KW-1278">Translocase</keyword>
<evidence type="ECO:0000256" key="13">
    <source>
        <dbReference type="ARBA" id="ARBA00023008"/>
    </source>
</evidence>
<dbReference type="FunFam" id="3.40.50.1000:FF:000144">
    <property type="entry name" value="copper-transporting ATPase 1 isoform X2"/>
    <property type="match status" value="1"/>
</dbReference>
<evidence type="ECO:0000256" key="20">
    <source>
        <dbReference type="RuleBase" id="RU362081"/>
    </source>
</evidence>
<evidence type="ECO:0000313" key="23">
    <source>
        <dbReference type="EMBL" id="MDC3426063.1"/>
    </source>
</evidence>
<evidence type="ECO:0000256" key="7">
    <source>
        <dbReference type="ARBA" id="ARBA00022723"/>
    </source>
</evidence>
<dbReference type="Gene3D" id="3.30.70.100">
    <property type="match status" value="1"/>
</dbReference>
<dbReference type="PANTHER" id="PTHR43520">
    <property type="entry name" value="ATP7, ISOFORM B"/>
    <property type="match status" value="1"/>
</dbReference>
<dbReference type="InterPro" id="IPR059000">
    <property type="entry name" value="ATPase_P-type_domA"/>
</dbReference>
<dbReference type="InterPro" id="IPR006121">
    <property type="entry name" value="HMA_dom"/>
</dbReference>
<keyword evidence="5 20" id="KW-1003">Cell membrane</keyword>
<comment type="function">
    <text evidence="17">Involved in copper transport.</text>
</comment>
<keyword evidence="9" id="KW-0187">Copper transport</keyword>
<evidence type="ECO:0000256" key="17">
    <source>
        <dbReference type="ARBA" id="ARBA00037427"/>
    </source>
</evidence>
<feature type="coiled-coil region" evidence="21">
    <location>
        <begin position="512"/>
        <end position="572"/>
    </location>
</feature>
<evidence type="ECO:0000256" key="4">
    <source>
        <dbReference type="ARBA" id="ARBA00022448"/>
    </source>
</evidence>
<evidence type="ECO:0000256" key="12">
    <source>
        <dbReference type="ARBA" id="ARBA00022989"/>
    </source>
</evidence>
<dbReference type="GO" id="GO:0055070">
    <property type="term" value="P:copper ion homeostasis"/>
    <property type="evidence" value="ECO:0007669"/>
    <property type="project" value="TreeGrafter"/>
</dbReference>
<evidence type="ECO:0000259" key="22">
    <source>
        <dbReference type="PROSITE" id="PS50846"/>
    </source>
</evidence>
<dbReference type="PRINTS" id="PR00941">
    <property type="entry name" value="CDATPASE"/>
</dbReference>
<comment type="catalytic activity">
    <reaction evidence="18">
        <text>Cu(+)(in) + ATP + H2O = Cu(+)(out) + ADP + phosphate + H(+)</text>
        <dbReference type="Rhea" id="RHEA:25792"/>
        <dbReference type="ChEBI" id="CHEBI:15377"/>
        <dbReference type="ChEBI" id="CHEBI:15378"/>
        <dbReference type="ChEBI" id="CHEBI:30616"/>
        <dbReference type="ChEBI" id="CHEBI:43474"/>
        <dbReference type="ChEBI" id="CHEBI:49552"/>
        <dbReference type="ChEBI" id="CHEBI:456216"/>
        <dbReference type="EC" id="7.2.2.8"/>
    </reaction>
</comment>
<evidence type="ECO:0000313" key="24">
    <source>
        <dbReference type="Proteomes" id="UP001145050"/>
    </source>
</evidence>
<dbReference type="Gene3D" id="3.40.1110.10">
    <property type="entry name" value="Calcium-transporting ATPase, cytoplasmic domain N"/>
    <property type="match status" value="1"/>
</dbReference>
<feature type="transmembrane region" description="Helical" evidence="20">
    <location>
        <begin position="180"/>
        <end position="200"/>
    </location>
</feature>
<dbReference type="Proteomes" id="UP001145050">
    <property type="component" value="Unassembled WGS sequence"/>
</dbReference>
<dbReference type="SFLD" id="SFLDF00027">
    <property type="entry name" value="p-type_atpase"/>
    <property type="match status" value="1"/>
</dbReference>
<dbReference type="InterPro" id="IPR023214">
    <property type="entry name" value="HAD_sf"/>
</dbReference>
<dbReference type="EC" id="7.2.2.8" evidence="3"/>
<dbReference type="AlphaFoldDB" id="A0A9X3WWZ2"/>
<evidence type="ECO:0000256" key="10">
    <source>
        <dbReference type="ARBA" id="ARBA00022840"/>
    </source>
</evidence>
<dbReference type="PROSITE" id="PS00154">
    <property type="entry name" value="ATPASE_E1_E2"/>
    <property type="match status" value="1"/>
</dbReference>
<dbReference type="RefSeq" id="WP_272437882.1">
    <property type="nucleotide sequence ID" value="NZ_JAMQKB010000028.1"/>
</dbReference>
<evidence type="ECO:0000256" key="3">
    <source>
        <dbReference type="ARBA" id="ARBA00012517"/>
    </source>
</evidence>
<dbReference type="PRINTS" id="PR00119">
    <property type="entry name" value="CATATPASE"/>
</dbReference>
<evidence type="ECO:0000256" key="1">
    <source>
        <dbReference type="ARBA" id="ARBA00004651"/>
    </source>
</evidence>
<dbReference type="FunFam" id="3.30.70.100:FF:000001">
    <property type="entry name" value="ATPase copper transporting beta"/>
    <property type="match status" value="1"/>
</dbReference>
<keyword evidence="21" id="KW-0175">Coiled coil</keyword>
<dbReference type="InterPro" id="IPR044492">
    <property type="entry name" value="P_typ_ATPase_HD_dom"/>
</dbReference>
<dbReference type="PROSITE" id="PS50846">
    <property type="entry name" value="HMA_2"/>
    <property type="match status" value="1"/>
</dbReference>
<dbReference type="SUPFAM" id="SSF56784">
    <property type="entry name" value="HAD-like"/>
    <property type="match status" value="1"/>
</dbReference>
<protein>
    <recommendedName>
        <fullName evidence="19">Probable copper-transporting ATPase SynA</fullName>
        <ecNumber evidence="3">7.2.2.8</ecNumber>
    </recommendedName>
    <alternativeName>
        <fullName evidence="16">Cu(+)-exporting ATPase</fullName>
    </alternativeName>
</protein>
<evidence type="ECO:0000256" key="5">
    <source>
        <dbReference type="ARBA" id="ARBA00022475"/>
    </source>
</evidence>
<evidence type="ECO:0000256" key="8">
    <source>
        <dbReference type="ARBA" id="ARBA00022741"/>
    </source>
</evidence>
<feature type="transmembrane region" description="Helical" evidence="20">
    <location>
        <begin position="707"/>
        <end position="727"/>
    </location>
</feature>
<evidence type="ECO:0000256" key="11">
    <source>
        <dbReference type="ARBA" id="ARBA00022967"/>
    </source>
</evidence>
<dbReference type="CDD" id="cd00371">
    <property type="entry name" value="HMA"/>
    <property type="match status" value="1"/>
</dbReference>
<dbReference type="InterPro" id="IPR036163">
    <property type="entry name" value="HMA_dom_sf"/>
</dbReference>
<keyword evidence="12 20" id="KW-1133">Transmembrane helix</keyword>
<dbReference type="EMBL" id="JAMQKB010000028">
    <property type="protein sequence ID" value="MDC3426063.1"/>
    <property type="molecule type" value="Genomic_DNA"/>
</dbReference>
<dbReference type="GO" id="GO:0016887">
    <property type="term" value="F:ATP hydrolysis activity"/>
    <property type="evidence" value="ECO:0007669"/>
    <property type="project" value="InterPro"/>
</dbReference>
<dbReference type="SUPFAM" id="SSF81653">
    <property type="entry name" value="Calcium ATPase, transduction domain A"/>
    <property type="match status" value="1"/>
</dbReference>
<evidence type="ECO:0000256" key="21">
    <source>
        <dbReference type="SAM" id="Coils"/>
    </source>
</evidence>
<keyword evidence="13" id="KW-0186">Copper</keyword>
<dbReference type="GO" id="GO:0005524">
    <property type="term" value="F:ATP binding"/>
    <property type="evidence" value="ECO:0007669"/>
    <property type="project" value="UniProtKB-UniRule"/>
</dbReference>
<dbReference type="Gene3D" id="2.70.150.10">
    <property type="entry name" value="Calcium-transporting ATPase, cytoplasmic transduction domain A"/>
    <property type="match status" value="1"/>
</dbReference>
<dbReference type="InterPro" id="IPR008250">
    <property type="entry name" value="ATPase_P-typ_transduc_dom_A_sf"/>
</dbReference>
<sequence>MTNTNEKFHTKIGGMSCSFCTGSIQKAILKMDGVQSVNVSLSHEEALIQYESNKVKSDQLIKTIKSLGYTVRDPEKLKTFEEEAAEVRKEKNRLFLSAGFAATTFGLMVAMWFDVMFPWFKWVAMTLALVTVFGTGWYILKMAFASLRRGILNQHVLLEFGAFGGLLGGFLGFFLPGFPILDFFAVATFITTYHILSGYVSKLVRTRSSQAVRKLMDLQPDTARVIRNGEEVEAAIDEVQIAEHVRVRPGDRVPLDGKVFKGESSVDESLVTGESIPVEKGIGAEVIGGSINQSGTLVFEVTKIGSESFLQQIVRHVEEARALKPNIIQLLDLVLKYYVPGVLGFAGLAILTWTFGAWLMNGDLNGSRSIFATLAVLVMGYPCALGMAGPLAMIRGGGLAAEQGILMRSGEAFEIFKDIKKVVLDKTGTITKGEPEVVHVLALSGYNQNEVLQWAGSAESVSEHPLAQAIVNQALDENIELEDVEKFESITGHGIVAKIGEDMIRIGSPRYLEEQGIDFSEKQKEKEDLELQGRTVVGVARNDKAIGFIAIADTLKEDAKEAITRMKEAGLEPIMITGDNVRTARAVAKQVGIDRVMAQVLPNDKAENVRKLQQEGYKVAMVGDGINDAPALMQADIGIAIGAGTDIAIESSDVILTGNRLGGMMDAYRIGKVSYRKTVQNLILAFTFNGVGVPLAVTGWVHPVWAMIAMVLSVTTVLVNSFGGKVLSGSKDTKTKKAS</sequence>
<keyword evidence="6 20" id="KW-0812">Transmembrane</keyword>
<dbReference type="NCBIfam" id="TIGR01525">
    <property type="entry name" value="ATPase-IB_hvy"/>
    <property type="match status" value="1"/>
</dbReference>
<dbReference type="InterPro" id="IPR018303">
    <property type="entry name" value="ATPase_P-typ_P_site"/>
</dbReference>
<proteinExistence type="inferred from homology"/>
<keyword evidence="15 20" id="KW-0472">Membrane</keyword>
<comment type="similarity">
    <text evidence="2 20">Belongs to the cation transport ATPase (P-type) (TC 3.A.3) family. Type IB subfamily.</text>
</comment>
<keyword evidence="8 20" id="KW-0547">Nucleotide-binding</keyword>
<feature type="transmembrane region" description="Helical" evidence="20">
    <location>
        <begin position="94"/>
        <end position="113"/>
    </location>
</feature>
<dbReference type="SFLD" id="SFLDG00002">
    <property type="entry name" value="C1.7:_P-type_atpase_like"/>
    <property type="match status" value="1"/>
</dbReference>
<evidence type="ECO:0000256" key="2">
    <source>
        <dbReference type="ARBA" id="ARBA00006024"/>
    </source>
</evidence>
<dbReference type="GO" id="GO:0140581">
    <property type="term" value="F:P-type monovalent copper transporter activity"/>
    <property type="evidence" value="ECO:0007669"/>
    <property type="project" value="UniProtKB-EC"/>
</dbReference>
<feature type="transmembrane region" description="Helical" evidence="20">
    <location>
        <begin position="152"/>
        <end position="174"/>
    </location>
</feature>
<comment type="caution">
    <text evidence="23">The sequence shown here is derived from an EMBL/GenBank/DDBJ whole genome shotgun (WGS) entry which is preliminary data.</text>
</comment>
<dbReference type="GO" id="GO:0005507">
    <property type="term" value="F:copper ion binding"/>
    <property type="evidence" value="ECO:0007669"/>
    <property type="project" value="TreeGrafter"/>
</dbReference>
<dbReference type="InterPro" id="IPR027256">
    <property type="entry name" value="P-typ_ATPase_IB"/>
</dbReference>
<keyword evidence="14" id="KW-0406">Ion transport</keyword>
<keyword evidence="24" id="KW-1185">Reference proteome</keyword>
<dbReference type="Pfam" id="PF00122">
    <property type="entry name" value="E1-E2_ATPase"/>
    <property type="match status" value="1"/>
</dbReference>
<evidence type="ECO:0000256" key="9">
    <source>
        <dbReference type="ARBA" id="ARBA00022796"/>
    </source>
</evidence>
<gene>
    <name evidence="23" type="ORF">NC797_16305</name>
</gene>
<dbReference type="InterPro" id="IPR023299">
    <property type="entry name" value="ATPase_P-typ_cyto_dom_N"/>
</dbReference>
<dbReference type="InterPro" id="IPR036412">
    <property type="entry name" value="HAD-like_sf"/>
</dbReference>
<feature type="transmembrane region" description="Helical" evidence="20">
    <location>
        <begin position="370"/>
        <end position="394"/>
    </location>
</feature>
<dbReference type="GO" id="GO:0005886">
    <property type="term" value="C:plasma membrane"/>
    <property type="evidence" value="ECO:0007669"/>
    <property type="project" value="UniProtKB-SubCell"/>
</dbReference>
<dbReference type="NCBIfam" id="TIGR01494">
    <property type="entry name" value="ATPase_P-type"/>
    <property type="match status" value="1"/>
</dbReference>
<dbReference type="FunFam" id="2.70.150.10:FF:000020">
    <property type="entry name" value="Copper-exporting P-type ATPase A"/>
    <property type="match status" value="1"/>
</dbReference>
<comment type="subcellular location">
    <subcellularLocation>
        <location evidence="1">Cell membrane</location>
        <topology evidence="1">Multi-pass membrane protein</topology>
    </subcellularLocation>
</comment>
<feature type="transmembrane region" description="Helical" evidence="20">
    <location>
        <begin position="119"/>
        <end position="140"/>
    </location>
</feature>
<evidence type="ECO:0000256" key="14">
    <source>
        <dbReference type="ARBA" id="ARBA00023065"/>
    </source>
</evidence>
<reference evidence="23" key="1">
    <citation type="submission" date="2022-06" db="EMBL/GenBank/DDBJ databases">
        <title>Aquibacillus sp. a new bacterium isolated from soil saline samples.</title>
        <authorList>
            <person name="Galisteo C."/>
            <person name="De La Haba R."/>
            <person name="Sanchez-Porro C."/>
            <person name="Ventosa A."/>
        </authorList>
    </citation>
    <scope>NUCLEOTIDE SEQUENCE</scope>
    <source>
        <strain evidence="23">3ASR75-11</strain>
    </source>
</reference>
<organism evidence="23 24">
    <name type="scientific">Terrihalobacillus insolitus</name>
    <dbReference type="NCBI Taxonomy" id="2950438"/>
    <lineage>
        <taxon>Bacteria</taxon>
        <taxon>Bacillati</taxon>
        <taxon>Bacillota</taxon>
        <taxon>Bacilli</taxon>
        <taxon>Bacillales</taxon>
        <taxon>Bacillaceae</taxon>
        <taxon>Terrihalobacillus</taxon>
    </lineage>
</organism>
<name>A0A9X3WWZ2_9BACI</name>
<keyword evidence="4" id="KW-0813">Transport</keyword>
<evidence type="ECO:0000256" key="18">
    <source>
        <dbReference type="ARBA" id="ARBA00049289"/>
    </source>
</evidence>
<feature type="transmembrane region" description="Helical" evidence="20">
    <location>
        <begin position="337"/>
        <end position="358"/>
    </location>
</feature>
<dbReference type="InterPro" id="IPR001757">
    <property type="entry name" value="P_typ_ATPase"/>
</dbReference>
<evidence type="ECO:0000256" key="6">
    <source>
        <dbReference type="ARBA" id="ARBA00022692"/>
    </source>
</evidence>
<accession>A0A9X3WWZ2</accession>
<dbReference type="GO" id="GO:0043682">
    <property type="term" value="F:P-type divalent copper transporter activity"/>
    <property type="evidence" value="ECO:0007669"/>
    <property type="project" value="TreeGrafter"/>
</dbReference>
<feature type="domain" description="HMA" evidence="22">
    <location>
        <begin position="6"/>
        <end position="72"/>
    </location>
</feature>
<dbReference type="SFLD" id="SFLDS00003">
    <property type="entry name" value="Haloacid_Dehalogenase"/>
    <property type="match status" value="1"/>
</dbReference>
<evidence type="ECO:0000256" key="16">
    <source>
        <dbReference type="ARBA" id="ARBA00033239"/>
    </source>
</evidence>
<dbReference type="SUPFAM" id="SSF55008">
    <property type="entry name" value="HMA, heavy metal-associated domain"/>
    <property type="match status" value="1"/>
</dbReference>